<sequence>MDRIEDPLDRSSQAAFKQWMHPLPNTVPVSMVHIQSLENKRRIFDRMNGTMASERARGEAILSRLRTLSPLIAEIFEVKVDQIDEFTMRLINNRSDETVPEDSYVALSYCWSQQYQASTDDSELTIPTSEVLFQAAMGERADFTEGLWVDQMCIDQDSEEEKSVAIPTMATLYRNASRVVVCLDDVEMDEEEMLFLGQDLLPEYANPAVPIGVFPHLNDPHPYMVANPVLYRFFGKICESRWFTRAWCSHEMRLAQWHRFYIKCPTVFPDKVMAFGFTGQFLWWLAALSSSLPAFSDRMKKARQTIVQTLDFKQRLRQTIRLHRGEYASESNDNTYALAMLEAFNLGAGGNPKLSTETLRTRDANRDRISIVLNLLGNGLKLKYKPDPDLEEYSSVDKCFRDLLVLAIAAGDPVALCTTGEPLIVGDETLSSTWLCRPKSSDLGSAPEAEKLPEMSTEGIMIDPSPSACWIQLDGYFLSISDTPTEDSTEVLTARLIVTVAKQLGMGLSPTGEISDAFGPGPDYGAWQYQTTTPEGIECFVKTLACVMHNVLFLIGSNMYFFGDQEADFHHAIMRLYRQFSGLPLLAAFLESTLQEVKNDLKKLKLSEKRDLIFRNFLKFSEQQQKKDVKDVAPYTMLVCIAQLGCEIVCMHARPGPENGAREVGFGLCTGVLPAIAVEMADNVAELLTRGSEFVSLSLRLGLTAASRGESIEGNKSSWATTVSGPSQEEMNTRND</sequence>
<feature type="region of interest" description="Disordered" evidence="1">
    <location>
        <begin position="712"/>
        <end position="736"/>
    </location>
</feature>
<dbReference type="Pfam" id="PF06985">
    <property type="entry name" value="HET"/>
    <property type="match status" value="1"/>
</dbReference>
<feature type="domain" description="Heterokaryon incompatibility" evidence="2">
    <location>
        <begin position="104"/>
        <end position="251"/>
    </location>
</feature>
<accession>A0A8H4R9P2</accession>
<dbReference type="Gene3D" id="3.40.366.10">
    <property type="entry name" value="Malonyl-Coenzyme A Acyl Carrier Protein, domain 2"/>
    <property type="match status" value="1"/>
</dbReference>
<name>A0A8H4R9P2_9HELO</name>
<evidence type="ECO:0000259" key="3">
    <source>
        <dbReference type="Pfam" id="PF16073"/>
    </source>
</evidence>
<evidence type="ECO:0000313" key="4">
    <source>
        <dbReference type="EMBL" id="KAF4625523.1"/>
    </source>
</evidence>
<dbReference type="GO" id="GO:0016740">
    <property type="term" value="F:transferase activity"/>
    <property type="evidence" value="ECO:0007669"/>
    <property type="project" value="InterPro"/>
</dbReference>
<evidence type="ECO:0000256" key="1">
    <source>
        <dbReference type="SAM" id="MobiDB-lite"/>
    </source>
</evidence>
<dbReference type="Proteomes" id="UP000566819">
    <property type="component" value="Unassembled WGS sequence"/>
</dbReference>
<keyword evidence="5" id="KW-1185">Reference proteome</keyword>
<feature type="compositionally biased region" description="Polar residues" evidence="1">
    <location>
        <begin position="714"/>
        <end position="730"/>
    </location>
</feature>
<dbReference type="InterPro" id="IPR032088">
    <property type="entry name" value="SAT"/>
</dbReference>
<evidence type="ECO:0008006" key="6">
    <source>
        <dbReference type="Google" id="ProtNLM"/>
    </source>
</evidence>
<dbReference type="Pfam" id="PF16073">
    <property type="entry name" value="SAT"/>
    <property type="match status" value="1"/>
</dbReference>
<dbReference type="InterPro" id="IPR052895">
    <property type="entry name" value="HetReg/Transcr_Mod"/>
</dbReference>
<dbReference type="InterPro" id="IPR010730">
    <property type="entry name" value="HET"/>
</dbReference>
<dbReference type="PANTHER" id="PTHR24148">
    <property type="entry name" value="ANKYRIN REPEAT DOMAIN-CONTAINING PROTEIN 39 HOMOLOG-RELATED"/>
    <property type="match status" value="1"/>
</dbReference>
<comment type="caution">
    <text evidence="4">The sequence shown here is derived from an EMBL/GenBank/DDBJ whole genome shotgun (WGS) entry which is preliminary data.</text>
</comment>
<evidence type="ECO:0000259" key="2">
    <source>
        <dbReference type="Pfam" id="PF06985"/>
    </source>
</evidence>
<reference evidence="4 5" key="1">
    <citation type="submission" date="2020-03" db="EMBL/GenBank/DDBJ databases">
        <title>Draft Genome Sequence of Cudoniella acicularis.</title>
        <authorList>
            <person name="Buettner E."/>
            <person name="Kellner H."/>
        </authorList>
    </citation>
    <scope>NUCLEOTIDE SEQUENCE [LARGE SCALE GENOMIC DNA]</scope>
    <source>
        <strain evidence="4 5">DSM 108380</strain>
    </source>
</reference>
<organism evidence="4 5">
    <name type="scientific">Cudoniella acicularis</name>
    <dbReference type="NCBI Taxonomy" id="354080"/>
    <lineage>
        <taxon>Eukaryota</taxon>
        <taxon>Fungi</taxon>
        <taxon>Dikarya</taxon>
        <taxon>Ascomycota</taxon>
        <taxon>Pezizomycotina</taxon>
        <taxon>Leotiomycetes</taxon>
        <taxon>Helotiales</taxon>
        <taxon>Tricladiaceae</taxon>
        <taxon>Cudoniella</taxon>
    </lineage>
</organism>
<feature type="domain" description="Starter acyltransferase (SAT)" evidence="3">
    <location>
        <begin position="560"/>
        <end position="732"/>
    </location>
</feature>
<dbReference type="EMBL" id="JAAMPI010001358">
    <property type="protein sequence ID" value="KAF4625523.1"/>
    <property type="molecule type" value="Genomic_DNA"/>
</dbReference>
<protein>
    <recommendedName>
        <fullName evidence="6">Heterokaryon incompatibility domain-containing protein</fullName>
    </recommendedName>
</protein>
<evidence type="ECO:0000313" key="5">
    <source>
        <dbReference type="Proteomes" id="UP000566819"/>
    </source>
</evidence>
<dbReference type="InterPro" id="IPR001227">
    <property type="entry name" value="Ac_transferase_dom_sf"/>
</dbReference>
<proteinExistence type="predicted"/>
<dbReference type="OrthoDB" id="270167at2759"/>
<dbReference type="AlphaFoldDB" id="A0A8H4R9P2"/>
<dbReference type="PANTHER" id="PTHR24148:SF82">
    <property type="entry name" value="HETEROKARYON INCOMPATIBILITY DOMAIN-CONTAINING PROTEIN"/>
    <property type="match status" value="1"/>
</dbReference>
<gene>
    <name evidence="4" type="ORF">G7Y89_g12645</name>
</gene>